<dbReference type="PATRIC" id="fig|989403.3.peg.3817"/>
<dbReference type="SMART" id="SM00304">
    <property type="entry name" value="HAMP"/>
    <property type="match status" value="2"/>
</dbReference>
<organism evidence="7 8">
    <name type="scientific">Pseudovibrio axinellae</name>
    <dbReference type="NCBI Taxonomy" id="989403"/>
    <lineage>
        <taxon>Bacteria</taxon>
        <taxon>Pseudomonadati</taxon>
        <taxon>Pseudomonadota</taxon>
        <taxon>Alphaproteobacteria</taxon>
        <taxon>Hyphomicrobiales</taxon>
        <taxon>Stappiaceae</taxon>
        <taxon>Pseudovibrio</taxon>
    </lineage>
</organism>
<dbReference type="SUPFAM" id="SSF58104">
    <property type="entry name" value="Methyl-accepting chemotaxis protein (MCP) signaling domain"/>
    <property type="match status" value="1"/>
</dbReference>
<feature type="domain" description="Methyl-accepting transducer" evidence="5">
    <location>
        <begin position="432"/>
        <end position="661"/>
    </location>
</feature>
<gene>
    <name evidence="7" type="primary">mcp4_7</name>
    <name evidence="7" type="ORF">PsAD2_03537</name>
</gene>
<dbReference type="SUPFAM" id="SSF158472">
    <property type="entry name" value="HAMP domain-like"/>
    <property type="match status" value="1"/>
</dbReference>
<evidence type="ECO:0000256" key="1">
    <source>
        <dbReference type="ARBA" id="ARBA00023224"/>
    </source>
</evidence>
<keyword evidence="4" id="KW-0812">Transmembrane</keyword>
<dbReference type="InterPro" id="IPR003660">
    <property type="entry name" value="HAMP_dom"/>
</dbReference>
<dbReference type="PROSITE" id="PS50885">
    <property type="entry name" value="HAMP"/>
    <property type="match status" value="1"/>
</dbReference>
<accession>A0A165W0M9</accession>
<feature type="domain" description="HAMP" evidence="6">
    <location>
        <begin position="332"/>
        <end position="385"/>
    </location>
</feature>
<dbReference type="PANTHER" id="PTHR32089">
    <property type="entry name" value="METHYL-ACCEPTING CHEMOTAXIS PROTEIN MCPB"/>
    <property type="match status" value="1"/>
</dbReference>
<evidence type="ECO:0000256" key="4">
    <source>
        <dbReference type="SAM" id="Phobius"/>
    </source>
</evidence>
<feature type="transmembrane region" description="Helical" evidence="4">
    <location>
        <begin position="309"/>
        <end position="331"/>
    </location>
</feature>
<keyword evidence="8" id="KW-1185">Reference proteome</keyword>
<dbReference type="GO" id="GO:0007165">
    <property type="term" value="P:signal transduction"/>
    <property type="evidence" value="ECO:0007669"/>
    <property type="project" value="UniProtKB-KW"/>
</dbReference>
<evidence type="ECO:0000313" key="8">
    <source>
        <dbReference type="Proteomes" id="UP000076577"/>
    </source>
</evidence>
<reference evidence="7 8" key="1">
    <citation type="journal article" date="2016" name="Front. Microbiol.">
        <title>Comparative Genomic Analysis Reveals a Diverse Repertoire of Genes Involved in Prokaryote-Eukaryote Interactions within the Pseudovibrio Genus.</title>
        <authorList>
            <person name="Romano S."/>
            <person name="Fernandez-Guerra A."/>
            <person name="Reen F.J."/>
            <person name="Glockner F.O."/>
            <person name="Crowley S.P."/>
            <person name="O'Sullivan O."/>
            <person name="Cotter P.D."/>
            <person name="Adams C."/>
            <person name="Dobson A.D."/>
            <person name="O'Gara F."/>
        </authorList>
    </citation>
    <scope>NUCLEOTIDE SEQUENCE [LARGE SCALE GENOMIC DNA]</scope>
    <source>
        <strain evidence="7 8">Ad2</strain>
    </source>
</reference>
<dbReference type="AlphaFoldDB" id="A0A165W0M9"/>
<dbReference type="InterPro" id="IPR013587">
    <property type="entry name" value="Nitrate/nitrite_sensing"/>
</dbReference>
<evidence type="ECO:0000256" key="2">
    <source>
        <dbReference type="ARBA" id="ARBA00029447"/>
    </source>
</evidence>
<sequence length="681" mass="73374">MRRILLKYRIIAIFLLAFVPMLYFAGSHINTAYNDKVEASSTGQIAEFVPVLSAVVHELQKERGRSAGYLGAKGKSFGQSLKEQHKLTDSKIRIYEAALSNINLSSIDQNLAAQVELVNAQLADIDQVRSKVIMLDTTVGKTVSYYSGTINDAFKFLPSTIAVSRDASLALKLSVYEEILLGKENAGIERAIGANGFSAQEFAPDLYRLFIRLRANQDTYFKAARSLMSRYQISVLEEISKRPIMRQVDAARNLGYSAAFGGDISSMTGPEWFDLATQRIDALKEFEDHLSNDLVAHSQKLVAKAQWEFTHALVIAGIVALLGIAMAFAIIRSVSVPVAALLKDSRRLADGDITVSFSKAIGNDEIGLVATAVMSFRDTVAEQKRLQNVSEKETEHERDRQMHVDQLISVFNDQVSEVLDKVDNNTDRMQQTADTLTHVATTTSERASGAAGSSERASQNVQTVASAAEELSASIEEIGRQVSQTKQTVDDATAVATATNDHVADLDAAAQKIGEVVNLIRDIAEQTNLLALNATIEAARAGEMGKGFAVVASEVKELATQTSKATEEISSQISGIQGSTKEAVTAIEQIAGTMHQVNEYTSSIATAIAQQNAATSSISQNIQQAAQGTQDVADSMGAVTSSVQETNSSANEVLEASSSVSKQASELRKTISTFLSDVVDA</sequence>
<dbReference type="RefSeq" id="WP_068008911.1">
    <property type="nucleotide sequence ID" value="NZ_FOFM01000003.1"/>
</dbReference>
<dbReference type="GO" id="GO:0016020">
    <property type="term" value="C:membrane"/>
    <property type="evidence" value="ECO:0007669"/>
    <property type="project" value="InterPro"/>
</dbReference>
<evidence type="ECO:0000313" key="7">
    <source>
        <dbReference type="EMBL" id="KZL15768.1"/>
    </source>
</evidence>
<dbReference type="Proteomes" id="UP000076577">
    <property type="component" value="Unassembled WGS sequence"/>
</dbReference>
<keyword evidence="4" id="KW-1133">Transmembrane helix</keyword>
<dbReference type="Gene3D" id="6.10.340.10">
    <property type="match status" value="1"/>
</dbReference>
<feature type="transmembrane region" description="Helical" evidence="4">
    <location>
        <begin position="6"/>
        <end position="26"/>
    </location>
</feature>
<dbReference type="PROSITE" id="PS50111">
    <property type="entry name" value="CHEMOTAXIS_TRANSDUC_2"/>
    <property type="match status" value="1"/>
</dbReference>
<dbReference type="Pfam" id="PF08376">
    <property type="entry name" value="NIT"/>
    <property type="match status" value="1"/>
</dbReference>
<comment type="similarity">
    <text evidence="2">Belongs to the methyl-accepting chemotaxis (MCP) protein family.</text>
</comment>
<dbReference type="STRING" id="989403.SAMN05421798_103265"/>
<comment type="caution">
    <text evidence="7">The sequence shown here is derived from an EMBL/GenBank/DDBJ whole genome shotgun (WGS) entry which is preliminary data.</text>
</comment>
<dbReference type="EMBL" id="LMCB01000059">
    <property type="protein sequence ID" value="KZL15768.1"/>
    <property type="molecule type" value="Genomic_DNA"/>
</dbReference>
<dbReference type="OrthoDB" id="5349256at2"/>
<evidence type="ECO:0000256" key="3">
    <source>
        <dbReference type="PROSITE-ProRule" id="PRU00284"/>
    </source>
</evidence>
<dbReference type="InterPro" id="IPR004089">
    <property type="entry name" value="MCPsignal_dom"/>
</dbReference>
<dbReference type="PANTHER" id="PTHR32089:SF112">
    <property type="entry name" value="LYSOZYME-LIKE PROTEIN-RELATED"/>
    <property type="match status" value="1"/>
</dbReference>
<dbReference type="Pfam" id="PF00015">
    <property type="entry name" value="MCPsignal"/>
    <property type="match status" value="1"/>
</dbReference>
<protein>
    <submittedName>
        <fullName evidence="7">Methyl-accepting chemotaxis protein 4</fullName>
    </submittedName>
</protein>
<keyword evidence="4" id="KW-0472">Membrane</keyword>
<proteinExistence type="inferred from homology"/>
<dbReference type="SMART" id="SM00283">
    <property type="entry name" value="MA"/>
    <property type="match status" value="1"/>
</dbReference>
<dbReference type="Gene3D" id="1.10.287.950">
    <property type="entry name" value="Methyl-accepting chemotaxis protein"/>
    <property type="match status" value="1"/>
</dbReference>
<evidence type="ECO:0000259" key="6">
    <source>
        <dbReference type="PROSITE" id="PS50885"/>
    </source>
</evidence>
<name>A0A165W0M9_9HYPH</name>
<evidence type="ECO:0000259" key="5">
    <source>
        <dbReference type="PROSITE" id="PS50111"/>
    </source>
</evidence>
<keyword evidence="1 3" id="KW-0807">Transducer</keyword>